<accession>A0ABS7VIM3</accession>
<dbReference type="SUPFAM" id="SSF52218">
    <property type="entry name" value="Flavoproteins"/>
    <property type="match status" value="1"/>
</dbReference>
<feature type="domain" description="NADPH-dependent FMN reductase-like" evidence="1">
    <location>
        <begin position="1"/>
        <end position="95"/>
    </location>
</feature>
<dbReference type="InterPro" id="IPR050712">
    <property type="entry name" value="NAD(P)H-dep_reductase"/>
</dbReference>
<evidence type="ECO:0000259" key="1">
    <source>
        <dbReference type="Pfam" id="PF03358"/>
    </source>
</evidence>
<dbReference type="PANTHER" id="PTHR30543">
    <property type="entry name" value="CHROMATE REDUCTASE"/>
    <property type="match status" value="1"/>
</dbReference>
<keyword evidence="3" id="KW-1185">Reference proteome</keyword>
<dbReference type="InterPro" id="IPR029039">
    <property type="entry name" value="Flavoprotein-like_sf"/>
</dbReference>
<dbReference type="Pfam" id="PF03358">
    <property type="entry name" value="FMN_red"/>
    <property type="match status" value="1"/>
</dbReference>
<evidence type="ECO:0000313" key="3">
    <source>
        <dbReference type="Proteomes" id="UP000704176"/>
    </source>
</evidence>
<evidence type="ECO:0000313" key="2">
    <source>
        <dbReference type="EMBL" id="MBZ6074907.1"/>
    </source>
</evidence>
<dbReference type="PANTHER" id="PTHR30543:SF21">
    <property type="entry name" value="NAD(P)H-DEPENDENT FMN REDUCTASE LOT6"/>
    <property type="match status" value="1"/>
</dbReference>
<gene>
    <name evidence="2" type="ORF">K9B37_01140</name>
</gene>
<protein>
    <submittedName>
        <fullName evidence="2">NAD(P)H-dependent oxidoreductase</fullName>
    </submittedName>
</protein>
<dbReference type="EMBL" id="JAIRBM010000001">
    <property type="protein sequence ID" value="MBZ6074907.1"/>
    <property type="molecule type" value="Genomic_DNA"/>
</dbReference>
<dbReference type="Gene3D" id="3.40.50.360">
    <property type="match status" value="1"/>
</dbReference>
<organism evidence="2 3">
    <name type="scientific">Microvirga puerhi</name>
    <dbReference type="NCBI Taxonomy" id="2876078"/>
    <lineage>
        <taxon>Bacteria</taxon>
        <taxon>Pseudomonadati</taxon>
        <taxon>Pseudomonadota</taxon>
        <taxon>Alphaproteobacteria</taxon>
        <taxon>Hyphomicrobiales</taxon>
        <taxon>Methylobacteriaceae</taxon>
        <taxon>Microvirga</taxon>
    </lineage>
</organism>
<reference evidence="2 3" key="1">
    <citation type="submission" date="2021-09" db="EMBL/GenBank/DDBJ databases">
        <title>The complete genome sequence of a new microorganism.</title>
        <authorList>
            <person name="Zi Z."/>
        </authorList>
    </citation>
    <scope>NUCLEOTIDE SEQUENCE [LARGE SCALE GENOMIC DNA]</scope>
    <source>
        <strain evidence="2 3">WGZ8</strain>
    </source>
</reference>
<proteinExistence type="predicted"/>
<sequence length="103" mass="11273">MHLLALSGSLRAGSFNTIALRTLQKLAPESVTIKLYENIGALPHFNYDVEMSALPEIVAQLRQQVADADGLVIACPEYAHGIPGSFKNALDWLVDKGPKWTRV</sequence>
<comment type="caution">
    <text evidence="2">The sequence shown here is derived from an EMBL/GenBank/DDBJ whole genome shotgun (WGS) entry which is preliminary data.</text>
</comment>
<dbReference type="RefSeq" id="WP_224310958.1">
    <property type="nucleotide sequence ID" value="NZ_JAIRBM010000001.1"/>
</dbReference>
<dbReference type="Proteomes" id="UP000704176">
    <property type="component" value="Unassembled WGS sequence"/>
</dbReference>
<name>A0ABS7VIM3_9HYPH</name>
<dbReference type="InterPro" id="IPR005025">
    <property type="entry name" value="FMN_Rdtase-like_dom"/>
</dbReference>